<organism evidence="2 3">
    <name type="scientific">Daphnia magna</name>
    <dbReference type="NCBI Taxonomy" id="35525"/>
    <lineage>
        <taxon>Eukaryota</taxon>
        <taxon>Metazoa</taxon>
        <taxon>Ecdysozoa</taxon>
        <taxon>Arthropoda</taxon>
        <taxon>Crustacea</taxon>
        <taxon>Branchiopoda</taxon>
        <taxon>Diplostraca</taxon>
        <taxon>Cladocera</taxon>
        <taxon>Anomopoda</taxon>
        <taxon>Daphniidae</taxon>
        <taxon>Daphnia</taxon>
    </lineage>
</organism>
<reference evidence="2 3" key="1">
    <citation type="submission" date="2016-03" db="EMBL/GenBank/DDBJ databases">
        <title>EvidentialGene: Evidence-directed Construction of Genes on Genomes.</title>
        <authorList>
            <person name="Gilbert D.G."/>
            <person name="Choi J.-H."/>
            <person name="Mockaitis K."/>
            <person name="Colbourne J."/>
            <person name="Pfrender M."/>
        </authorList>
    </citation>
    <scope>NUCLEOTIDE SEQUENCE [LARGE SCALE GENOMIC DNA]</scope>
    <source>
        <strain evidence="2 3">Xinb3</strain>
        <tissue evidence="2">Complete organism</tissue>
    </source>
</reference>
<protein>
    <submittedName>
        <fullName evidence="2">Uncharacterized protein</fullName>
    </submittedName>
</protein>
<evidence type="ECO:0000313" key="3">
    <source>
        <dbReference type="Proteomes" id="UP000076858"/>
    </source>
</evidence>
<keyword evidence="1" id="KW-0472">Membrane</keyword>
<feature type="non-terminal residue" evidence="2">
    <location>
        <position position="1"/>
    </location>
</feature>
<keyword evidence="1" id="KW-1133">Transmembrane helix</keyword>
<proteinExistence type="predicted"/>
<feature type="transmembrane region" description="Helical" evidence="1">
    <location>
        <begin position="22"/>
        <end position="51"/>
    </location>
</feature>
<evidence type="ECO:0000256" key="1">
    <source>
        <dbReference type="SAM" id="Phobius"/>
    </source>
</evidence>
<dbReference type="EMBL" id="LRGB01010163">
    <property type="protein sequence ID" value="KZS00405.1"/>
    <property type="molecule type" value="Genomic_DNA"/>
</dbReference>
<accession>A0A164HN24</accession>
<gene>
    <name evidence="2" type="ORF">APZ42_003287</name>
</gene>
<sequence length="70" mass="8093">FFCRFSFICLYIIINYTYTNEIISFFFCAVFVGCLCSVPCYSLLLSTYISLVSPCRERILSPVLDYCIIA</sequence>
<keyword evidence="3" id="KW-1185">Reference proteome</keyword>
<comment type="caution">
    <text evidence="2">The sequence shown here is derived from an EMBL/GenBank/DDBJ whole genome shotgun (WGS) entry which is preliminary data.</text>
</comment>
<dbReference type="Proteomes" id="UP000076858">
    <property type="component" value="Unassembled WGS sequence"/>
</dbReference>
<evidence type="ECO:0000313" key="2">
    <source>
        <dbReference type="EMBL" id="KZS00405.1"/>
    </source>
</evidence>
<keyword evidence="1" id="KW-0812">Transmembrane</keyword>
<dbReference type="AlphaFoldDB" id="A0A164HN24"/>
<name>A0A164HN24_9CRUS</name>